<comment type="caution">
    <text evidence="2">The sequence shown here is derived from an EMBL/GenBank/DDBJ whole genome shotgun (WGS) entry which is preliminary data.</text>
</comment>
<evidence type="ECO:0000313" key="2">
    <source>
        <dbReference type="EMBL" id="CAK0846143.1"/>
    </source>
</evidence>
<dbReference type="SUPFAM" id="SSF56349">
    <property type="entry name" value="DNA breaking-rejoining enzymes"/>
    <property type="match status" value="1"/>
</dbReference>
<sequence>AMLRQWGMEPWPLTADKLRALGATLKAGKYRSASMYLSAYRVEAERRGCHLAGTMVQVLKDATRSCNRGLGPPVQALPFTFADFRNLPGSDDPWVRNGPVGPRNCLVGGVWWLTREVELSTARACLVRFVGDGAELVTSWCLPASKNDPSALGATRSHGCCCDEPLGADLCPARTLQAQVVLLRRVFPLRFSPDGSPDDELPLFPTSEGRVCTKDAMVAHIAAAADLLHLREAGTDGVHRWTGHSLRVTGARFLAGAGLDTWAIQLLGRWGSDAVLGYIGDAPLAVAGSAVDDVVRLAASQSVLPESAVHQANDMYDNLKESLARCADNPTQRPNAPSTCPEYHLAVNPQSGIVHRIAAGYT</sequence>
<dbReference type="InterPro" id="IPR011010">
    <property type="entry name" value="DNA_brk_join_enz"/>
</dbReference>
<feature type="non-terminal residue" evidence="2">
    <location>
        <position position="1"/>
    </location>
</feature>
<keyword evidence="1" id="KW-0233">DNA recombination</keyword>
<reference evidence="2" key="1">
    <citation type="submission" date="2023-10" db="EMBL/GenBank/DDBJ databases">
        <authorList>
            <person name="Chen Y."/>
            <person name="Shah S."/>
            <person name="Dougan E. K."/>
            <person name="Thang M."/>
            <person name="Chan C."/>
        </authorList>
    </citation>
    <scope>NUCLEOTIDE SEQUENCE [LARGE SCALE GENOMIC DNA]</scope>
</reference>
<dbReference type="Proteomes" id="UP001189429">
    <property type="component" value="Unassembled WGS sequence"/>
</dbReference>
<evidence type="ECO:0000256" key="1">
    <source>
        <dbReference type="ARBA" id="ARBA00023172"/>
    </source>
</evidence>
<organism evidence="2 3">
    <name type="scientific">Prorocentrum cordatum</name>
    <dbReference type="NCBI Taxonomy" id="2364126"/>
    <lineage>
        <taxon>Eukaryota</taxon>
        <taxon>Sar</taxon>
        <taxon>Alveolata</taxon>
        <taxon>Dinophyceae</taxon>
        <taxon>Prorocentrales</taxon>
        <taxon>Prorocentraceae</taxon>
        <taxon>Prorocentrum</taxon>
    </lineage>
</organism>
<dbReference type="Gene3D" id="1.10.443.10">
    <property type="entry name" value="Intergrase catalytic core"/>
    <property type="match status" value="1"/>
</dbReference>
<proteinExistence type="predicted"/>
<feature type="non-terminal residue" evidence="2">
    <location>
        <position position="362"/>
    </location>
</feature>
<dbReference type="EMBL" id="CAUYUJ010014799">
    <property type="protein sequence ID" value="CAK0846143.1"/>
    <property type="molecule type" value="Genomic_DNA"/>
</dbReference>
<dbReference type="InterPro" id="IPR013762">
    <property type="entry name" value="Integrase-like_cat_sf"/>
</dbReference>
<name>A0ABN9TJJ7_9DINO</name>
<gene>
    <name evidence="2" type="ORF">PCOR1329_LOCUS39733</name>
</gene>
<evidence type="ECO:0000313" key="3">
    <source>
        <dbReference type="Proteomes" id="UP001189429"/>
    </source>
</evidence>
<accession>A0ABN9TJJ7</accession>
<keyword evidence="3" id="KW-1185">Reference proteome</keyword>
<protein>
    <submittedName>
        <fullName evidence="2">Uncharacterized protein</fullName>
    </submittedName>
</protein>